<name>A0ACD1G7Q6_9EURO</name>
<keyword evidence="2" id="KW-1185">Reference proteome</keyword>
<organism evidence="1 2">
    <name type="scientific">Aspergillus brunneoviolaceus CBS 621.78</name>
    <dbReference type="NCBI Taxonomy" id="1450534"/>
    <lineage>
        <taxon>Eukaryota</taxon>
        <taxon>Fungi</taxon>
        <taxon>Dikarya</taxon>
        <taxon>Ascomycota</taxon>
        <taxon>Pezizomycotina</taxon>
        <taxon>Eurotiomycetes</taxon>
        <taxon>Eurotiomycetidae</taxon>
        <taxon>Eurotiales</taxon>
        <taxon>Aspergillaceae</taxon>
        <taxon>Aspergillus</taxon>
        <taxon>Aspergillus subgen. Circumdati</taxon>
    </lineage>
</organism>
<dbReference type="EMBL" id="KZ825346">
    <property type="protein sequence ID" value="RAH45300.1"/>
    <property type="molecule type" value="Genomic_DNA"/>
</dbReference>
<dbReference type="Proteomes" id="UP000249057">
    <property type="component" value="Unassembled WGS sequence"/>
</dbReference>
<evidence type="ECO:0000313" key="2">
    <source>
        <dbReference type="Proteomes" id="UP000249057"/>
    </source>
</evidence>
<evidence type="ECO:0000313" key="1">
    <source>
        <dbReference type="EMBL" id="RAH45300.1"/>
    </source>
</evidence>
<gene>
    <name evidence="1" type="ORF">BO95DRAFT_453531</name>
</gene>
<reference evidence="1" key="1">
    <citation type="submission" date="2018-02" db="EMBL/GenBank/DDBJ databases">
        <title>The genomes of Aspergillus section Nigri reveals drivers in fungal speciation.</title>
        <authorList>
            <consortium name="DOE Joint Genome Institute"/>
            <person name="Vesth T.C."/>
            <person name="Nybo J."/>
            <person name="Theobald S."/>
            <person name="Brandl J."/>
            <person name="Frisvad J.C."/>
            <person name="Nielsen K.F."/>
            <person name="Lyhne E.K."/>
            <person name="Kogle M.E."/>
            <person name="Kuo A."/>
            <person name="Riley R."/>
            <person name="Clum A."/>
            <person name="Nolan M."/>
            <person name="Lipzen A."/>
            <person name="Salamov A."/>
            <person name="Henrissat B."/>
            <person name="Wiebenga A."/>
            <person name="De vries R.P."/>
            <person name="Grigoriev I.V."/>
            <person name="Mortensen U.H."/>
            <person name="Andersen M.R."/>
            <person name="Baker S.E."/>
        </authorList>
    </citation>
    <scope>NUCLEOTIDE SEQUENCE</scope>
    <source>
        <strain evidence="1">CBS 621.78</strain>
    </source>
</reference>
<accession>A0ACD1G7Q6</accession>
<sequence length="308" mass="33773">MRNPKTREDYTVGWICALFEEQVAATAMLDQIHPDLPKPPNDPNAYTLGSIDQHGVVIACLPSGKYGNNPAGTCANHMVRTFQSVRVVLMVGIGGGIPPKVKLGDVVISTPVDRFSGVIQWDLGKAEKDGKFRPVGSLNNPPTALLTAISKMRTRHRLNGHQIPRYLDTMGKRFRKLVPEYTQSTSLIDPLFRDVPDQAEDDSESISLHYGLIASGNQVIKDANLRDKINQSFDGKVLCIEMEAAALIDNFPCIVIRGICDYADSMKEESWQKYAAAVAAACAKELLHYVQPSEVNAELPVRSILGDG</sequence>
<proteinExistence type="predicted"/>
<protein>
    <submittedName>
        <fullName evidence="1">Purine and uridine phosphorylase</fullName>
    </submittedName>
</protein>